<gene>
    <name evidence="1" type="ORF">AVEN_138842_1</name>
</gene>
<comment type="caution">
    <text evidence="1">The sequence shown here is derived from an EMBL/GenBank/DDBJ whole genome shotgun (WGS) entry which is preliminary data.</text>
</comment>
<evidence type="ECO:0000313" key="1">
    <source>
        <dbReference type="EMBL" id="GBM50061.1"/>
    </source>
</evidence>
<keyword evidence="2" id="KW-1185">Reference proteome</keyword>
<protein>
    <submittedName>
        <fullName evidence="1">Uncharacterized protein</fullName>
    </submittedName>
</protein>
<name>A0A4Y2G9L9_ARAVE</name>
<organism evidence="1 2">
    <name type="scientific">Araneus ventricosus</name>
    <name type="common">Orbweaver spider</name>
    <name type="synonym">Epeira ventricosa</name>
    <dbReference type="NCBI Taxonomy" id="182803"/>
    <lineage>
        <taxon>Eukaryota</taxon>
        <taxon>Metazoa</taxon>
        <taxon>Ecdysozoa</taxon>
        <taxon>Arthropoda</taxon>
        <taxon>Chelicerata</taxon>
        <taxon>Arachnida</taxon>
        <taxon>Araneae</taxon>
        <taxon>Araneomorphae</taxon>
        <taxon>Entelegynae</taxon>
        <taxon>Araneoidea</taxon>
        <taxon>Araneidae</taxon>
        <taxon>Araneus</taxon>
    </lineage>
</organism>
<dbReference type="AlphaFoldDB" id="A0A4Y2G9L9"/>
<accession>A0A4Y2G9L9</accession>
<dbReference type="EMBL" id="BGPR01001284">
    <property type="protein sequence ID" value="GBM50061.1"/>
    <property type="molecule type" value="Genomic_DNA"/>
</dbReference>
<proteinExistence type="predicted"/>
<evidence type="ECO:0000313" key="2">
    <source>
        <dbReference type="Proteomes" id="UP000499080"/>
    </source>
</evidence>
<reference evidence="1 2" key="1">
    <citation type="journal article" date="2019" name="Sci. Rep.">
        <title>Orb-weaving spider Araneus ventricosus genome elucidates the spidroin gene catalogue.</title>
        <authorList>
            <person name="Kono N."/>
            <person name="Nakamura H."/>
            <person name="Ohtoshi R."/>
            <person name="Moran D.A.P."/>
            <person name="Shinohara A."/>
            <person name="Yoshida Y."/>
            <person name="Fujiwara M."/>
            <person name="Mori M."/>
            <person name="Tomita M."/>
            <person name="Arakawa K."/>
        </authorList>
    </citation>
    <scope>NUCLEOTIDE SEQUENCE [LARGE SCALE GENOMIC DNA]</scope>
</reference>
<dbReference type="Proteomes" id="UP000499080">
    <property type="component" value="Unassembled WGS sequence"/>
</dbReference>
<sequence>MHSSEVNSGKLHTTQYFQRKAKLIQTLTSKHSNKISEINSQEKDNSGELIFVENKETEENQSSSSSLKNKELLKFVVEADTESIFCKSSNKNYETNSKKKNNTEKPSFVENLEDVENQLSSLSVWIVIQQHNKA</sequence>